<reference evidence="2 3" key="1">
    <citation type="journal article" date="2020" name="G3 (Bethesda)">
        <title>Improved Reference Genome for Cyclotella cryptica CCMP332, a Model for Cell Wall Morphogenesis, Salinity Adaptation, and Lipid Production in Diatoms (Bacillariophyta).</title>
        <authorList>
            <person name="Roberts W.R."/>
            <person name="Downey K.M."/>
            <person name="Ruck E.C."/>
            <person name="Traller J.C."/>
            <person name="Alverson A.J."/>
        </authorList>
    </citation>
    <scope>NUCLEOTIDE SEQUENCE [LARGE SCALE GENOMIC DNA]</scope>
    <source>
        <strain evidence="2 3">CCMP332</strain>
    </source>
</reference>
<dbReference type="AlphaFoldDB" id="A0ABD3P6M0"/>
<organism evidence="2 3">
    <name type="scientific">Cyclotella cryptica</name>
    <dbReference type="NCBI Taxonomy" id="29204"/>
    <lineage>
        <taxon>Eukaryota</taxon>
        <taxon>Sar</taxon>
        <taxon>Stramenopiles</taxon>
        <taxon>Ochrophyta</taxon>
        <taxon>Bacillariophyta</taxon>
        <taxon>Coscinodiscophyceae</taxon>
        <taxon>Thalassiosirophycidae</taxon>
        <taxon>Stephanodiscales</taxon>
        <taxon>Stephanodiscaceae</taxon>
        <taxon>Cyclotella</taxon>
    </lineage>
</organism>
<dbReference type="Proteomes" id="UP001516023">
    <property type="component" value="Unassembled WGS sequence"/>
</dbReference>
<feature type="compositionally biased region" description="Polar residues" evidence="1">
    <location>
        <begin position="59"/>
        <end position="68"/>
    </location>
</feature>
<accession>A0ABD3P6M0</accession>
<evidence type="ECO:0000313" key="2">
    <source>
        <dbReference type="EMBL" id="KAL3783583.1"/>
    </source>
</evidence>
<feature type="region of interest" description="Disordered" evidence="1">
    <location>
        <begin position="52"/>
        <end position="80"/>
    </location>
</feature>
<feature type="compositionally biased region" description="Basic and acidic residues" evidence="1">
    <location>
        <begin position="123"/>
        <end position="133"/>
    </location>
</feature>
<feature type="region of interest" description="Disordered" evidence="1">
    <location>
        <begin position="123"/>
        <end position="152"/>
    </location>
</feature>
<evidence type="ECO:0000313" key="3">
    <source>
        <dbReference type="Proteomes" id="UP001516023"/>
    </source>
</evidence>
<feature type="compositionally biased region" description="Polar residues" evidence="1">
    <location>
        <begin position="143"/>
        <end position="152"/>
    </location>
</feature>
<keyword evidence="3" id="KW-1185">Reference proteome</keyword>
<protein>
    <submittedName>
        <fullName evidence="2">Uncharacterized protein</fullName>
    </submittedName>
</protein>
<proteinExistence type="predicted"/>
<comment type="caution">
    <text evidence="2">The sequence shown here is derived from an EMBL/GenBank/DDBJ whole genome shotgun (WGS) entry which is preliminary data.</text>
</comment>
<gene>
    <name evidence="2" type="ORF">HJC23_002087</name>
</gene>
<dbReference type="EMBL" id="JABMIG020000256">
    <property type="protein sequence ID" value="KAL3783583.1"/>
    <property type="molecule type" value="Genomic_DNA"/>
</dbReference>
<feature type="compositionally biased region" description="Basic and acidic residues" evidence="1">
    <location>
        <begin position="69"/>
        <end position="80"/>
    </location>
</feature>
<sequence length="195" mass="21879">MNNFVAKYGSELLNIVGVKTSGDSSLGNSPSIKRAKFVKKFEMKVTTLHSYGLLRRDTPSPQNSNYKDTSNEKVKGDPGRKLDARGRIIYTHEYPIDPNNVVASIHQNLSRYPIISEQSTFMESRDDENVLKENEDDGRDTDSTSNVFTNERQMNDVLDDDCDSVCTDCLMASCTLSVDDIYNEDELLGLAFISD</sequence>
<name>A0ABD3P6M0_9STRA</name>
<evidence type="ECO:0000256" key="1">
    <source>
        <dbReference type="SAM" id="MobiDB-lite"/>
    </source>
</evidence>